<protein>
    <submittedName>
        <fullName evidence="1">CCR4-NOT transcription complex, subunit 1</fullName>
    </submittedName>
</protein>
<gene>
    <name evidence="1" type="primary">CNOT1</name>
    <name evidence="1" type="synonym">cnot1</name>
</gene>
<keyword evidence="2" id="KW-1185">Reference proteome</keyword>
<evidence type="ECO:0000313" key="2">
    <source>
        <dbReference type="Proteomes" id="UP000005207"/>
    </source>
</evidence>
<dbReference type="GeneTree" id="ENSGT00390000014869"/>
<reference evidence="1" key="2">
    <citation type="submission" date="2025-08" db="UniProtKB">
        <authorList>
            <consortium name="Ensembl"/>
        </authorList>
    </citation>
    <scope>IDENTIFICATION</scope>
</reference>
<name>A0A669CXU9_ORENI</name>
<proteinExistence type="predicted"/>
<dbReference type="AlphaFoldDB" id="A0A669CXU9"/>
<accession>A0A669CXU9</accession>
<dbReference type="Ensembl" id="ENSONIT00000076215.1">
    <property type="protein sequence ID" value="ENSONIP00000051070.1"/>
    <property type="gene ID" value="ENSONIG00000007358.2"/>
</dbReference>
<evidence type="ECO:0000313" key="1">
    <source>
        <dbReference type="Ensembl" id="ENSONIP00000051070.1"/>
    </source>
</evidence>
<reference evidence="1" key="3">
    <citation type="submission" date="2025-09" db="UniProtKB">
        <authorList>
            <consortium name="Ensembl"/>
        </authorList>
    </citation>
    <scope>IDENTIFICATION</scope>
</reference>
<sequence length="93" mass="10754">MNLDSLSLALSQISYLVDNLTKKNYRASQQEIQHIVNRHGPEADRHLLRCLFSHVDFSGDGKSSGKDFHQCACLFFNLLNNCLSQLLRTWQRF</sequence>
<organism evidence="1 2">
    <name type="scientific">Oreochromis niloticus</name>
    <name type="common">Nile tilapia</name>
    <name type="synonym">Tilapia nilotica</name>
    <dbReference type="NCBI Taxonomy" id="8128"/>
    <lineage>
        <taxon>Eukaryota</taxon>
        <taxon>Metazoa</taxon>
        <taxon>Chordata</taxon>
        <taxon>Craniata</taxon>
        <taxon>Vertebrata</taxon>
        <taxon>Euteleostomi</taxon>
        <taxon>Actinopterygii</taxon>
        <taxon>Neopterygii</taxon>
        <taxon>Teleostei</taxon>
        <taxon>Neoteleostei</taxon>
        <taxon>Acanthomorphata</taxon>
        <taxon>Ovalentaria</taxon>
        <taxon>Cichlomorphae</taxon>
        <taxon>Cichliformes</taxon>
        <taxon>Cichlidae</taxon>
        <taxon>African cichlids</taxon>
        <taxon>Pseudocrenilabrinae</taxon>
        <taxon>Oreochromini</taxon>
        <taxon>Oreochromis</taxon>
    </lineage>
</organism>
<dbReference type="Proteomes" id="UP000005207">
    <property type="component" value="Linkage group LG7"/>
</dbReference>
<reference evidence="2" key="1">
    <citation type="submission" date="2012-01" db="EMBL/GenBank/DDBJ databases">
        <title>The Genome Sequence of Oreochromis niloticus (Nile Tilapia).</title>
        <authorList>
            <consortium name="Broad Institute Genome Assembly Team"/>
            <consortium name="Broad Institute Sequencing Platform"/>
            <person name="Di Palma F."/>
            <person name="Johnson J."/>
            <person name="Lander E.S."/>
            <person name="Lindblad-Toh K."/>
        </authorList>
    </citation>
    <scope>NUCLEOTIDE SEQUENCE [LARGE SCALE GENOMIC DNA]</scope>
</reference>